<evidence type="ECO:0000313" key="3">
    <source>
        <dbReference type="EMBL" id="CAD9552046.1"/>
    </source>
</evidence>
<protein>
    <submittedName>
        <fullName evidence="3">Uncharacterized protein</fullName>
    </submittedName>
</protein>
<dbReference type="EMBL" id="HBGX01001617">
    <property type="protein sequence ID" value="CAD9552046.1"/>
    <property type="molecule type" value="Transcribed_RNA"/>
</dbReference>
<name>A0A7S2JM92_9EUKA</name>
<gene>
    <name evidence="3" type="ORF">CGLO1086_LOCUS726</name>
</gene>
<keyword evidence="2" id="KW-0812">Transmembrane</keyword>
<evidence type="ECO:0000256" key="1">
    <source>
        <dbReference type="SAM" id="MobiDB-lite"/>
    </source>
</evidence>
<sequence>MGVEAFVSTLGVHSTKSVSHAKPTSCSTLSGPYYARSGVRTYQSDSRIHFSASITMKLDADDRKKFAFAEPKAPAKELEIPKVETSTSSAANKSGELSEAEEIALSVEQEAENLPGWVKSMGNRAAYILGGGAFGISVFLAGLAAYLDRQDAIKKRARFQAKSASINSSQSFENSPNSGSTADAAPAS</sequence>
<organism evidence="3">
    <name type="scientific">Cyanoptyche gloeocystis</name>
    <dbReference type="NCBI Taxonomy" id="77922"/>
    <lineage>
        <taxon>Eukaryota</taxon>
        <taxon>Glaucocystophyceae</taxon>
        <taxon>Glaucocystophyceae incertae sedis</taxon>
        <taxon>Cyanoptyche</taxon>
    </lineage>
</organism>
<proteinExistence type="predicted"/>
<accession>A0A7S2JM92</accession>
<keyword evidence="2" id="KW-1133">Transmembrane helix</keyword>
<keyword evidence="2" id="KW-0472">Membrane</keyword>
<feature type="transmembrane region" description="Helical" evidence="2">
    <location>
        <begin position="125"/>
        <end position="147"/>
    </location>
</feature>
<reference evidence="3" key="1">
    <citation type="submission" date="2021-01" db="EMBL/GenBank/DDBJ databases">
        <authorList>
            <person name="Corre E."/>
            <person name="Pelletier E."/>
            <person name="Niang G."/>
            <person name="Scheremetjew M."/>
            <person name="Finn R."/>
            <person name="Kale V."/>
            <person name="Holt S."/>
            <person name="Cochrane G."/>
            <person name="Meng A."/>
            <person name="Brown T."/>
            <person name="Cohen L."/>
        </authorList>
    </citation>
    <scope>NUCLEOTIDE SEQUENCE</scope>
    <source>
        <strain evidence="3">SAG4.97</strain>
    </source>
</reference>
<dbReference type="AlphaFoldDB" id="A0A7S2JM92"/>
<feature type="compositionally biased region" description="Polar residues" evidence="1">
    <location>
        <begin position="163"/>
        <end position="181"/>
    </location>
</feature>
<evidence type="ECO:0000256" key="2">
    <source>
        <dbReference type="SAM" id="Phobius"/>
    </source>
</evidence>
<feature type="region of interest" description="Disordered" evidence="1">
    <location>
        <begin position="163"/>
        <end position="188"/>
    </location>
</feature>